<evidence type="ECO:0000256" key="3">
    <source>
        <dbReference type="ARBA" id="ARBA00022989"/>
    </source>
</evidence>
<sequence length="117" mass="13069">MLKIIRLLLAVAAAVAIILFAVANRQPVDVSFWPTPFVTDMPLWGVFVIGLLVGVLVGGVASWLAGWKSRREGRQARRRVVALEAREQLRREEQARAEAQEVRQRRERSTALAHTGS</sequence>
<dbReference type="GO" id="GO:0005886">
    <property type="term" value="C:plasma membrane"/>
    <property type="evidence" value="ECO:0007669"/>
    <property type="project" value="InterPro"/>
</dbReference>
<accession>A0AAP3XSJ1</accession>
<comment type="caution">
    <text evidence="8">The sequence shown here is derived from an EMBL/GenBank/DDBJ whole genome shotgun (WGS) entry which is preliminary data.</text>
</comment>
<protein>
    <submittedName>
        <fullName evidence="8">Lipopolysaccharide assembly protein LapA domain-containing protein</fullName>
    </submittedName>
</protein>
<dbReference type="Pfam" id="PF06305">
    <property type="entry name" value="LapA_dom"/>
    <property type="match status" value="1"/>
</dbReference>
<dbReference type="InterPro" id="IPR010445">
    <property type="entry name" value="LapA_dom"/>
</dbReference>
<evidence type="ECO:0000256" key="6">
    <source>
        <dbReference type="SAM" id="Phobius"/>
    </source>
</evidence>
<evidence type="ECO:0000256" key="2">
    <source>
        <dbReference type="ARBA" id="ARBA00022692"/>
    </source>
</evidence>
<feature type="region of interest" description="Disordered" evidence="5">
    <location>
        <begin position="96"/>
        <end position="117"/>
    </location>
</feature>
<keyword evidence="4 6" id="KW-0472">Membrane</keyword>
<keyword evidence="1" id="KW-1003">Cell membrane</keyword>
<evidence type="ECO:0000256" key="5">
    <source>
        <dbReference type="SAM" id="MobiDB-lite"/>
    </source>
</evidence>
<feature type="transmembrane region" description="Helical" evidence="6">
    <location>
        <begin position="41"/>
        <end position="67"/>
    </location>
</feature>
<dbReference type="Proteomes" id="UP001301140">
    <property type="component" value="Unassembled WGS sequence"/>
</dbReference>
<proteinExistence type="predicted"/>
<evidence type="ECO:0000256" key="1">
    <source>
        <dbReference type="ARBA" id="ARBA00022475"/>
    </source>
</evidence>
<organism evidence="8 9">
    <name type="scientific">Marinimicrococcus flavescens</name>
    <dbReference type="NCBI Taxonomy" id="3031815"/>
    <lineage>
        <taxon>Bacteria</taxon>
        <taxon>Pseudomonadati</taxon>
        <taxon>Pseudomonadota</taxon>
        <taxon>Alphaproteobacteria</taxon>
        <taxon>Geminicoccales</taxon>
        <taxon>Geminicoccaceae</taxon>
        <taxon>Marinimicrococcus</taxon>
    </lineage>
</organism>
<dbReference type="RefSeq" id="WP_327789668.1">
    <property type="nucleotide sequence ID" value="NZ_JARGEQ010000126.1"/>
</dbReference>
<reference evidence="8 9" key="1">
    <citation type="submission" date="2023-03" db="EMBL/GenBank/DDBJ databases">
        <title>YIM 152171 draft genome.</title>
        <authorList>
            <person name="Yang Z."/>
        </authorList>
    </citation>
    <scope>NUCLEOTIDE SEQUENCE [LARGE SCALE GENOMIC DNA]</scope>
    <source>
        <strain evidence="8 9">YIM 152171</strain>
    </source>
</reference>
<feature type="compositionally biased region" description="Basic and acidic residues" evidence="5">
    <location>
        <begin position="96"/>
        <end position="109"/>
    </location>
</feature>
<dbReference type="AlphaFoldDB" id="A0AAP3XSJ1"/>
<evidence type="ECO:0000313" key="8">
    <source>
        <dbReference type="EMBL" id="MDF1587249.1"/>
    </source>
</evidence>
<name>A0AAP3XSJ1_9PROT</name>
<gene>
    <name evidence="8" type="ORF">PZ740_12760</name>
</gene>
<dbReference type="EMBL" id="JARGEQ010000126">
    <property type="protein sequence ID" value="MDF1587249.1"/>
    <property type="molecule type" value="Genomic_DNA"/>
</dbReference>
<keyword evidence="3 6" id="KW-1133">Transmembrane helix</keyword>
<keyword evidence="2 6" id="KW-0812">Transmembrane</keyword>
<keyword evidence="9" id="KW-1185">Reference proteome</keyword>
<feature type="domain" description="Lipopolysaccharide assembly protein A" evidence="7">
    <location>
        <begin position="24"/>
        <end position="86"/>
    </location>
</feature>
<evidence type="ECO:0000313" key="9">
    <source>
        <dbReference type="Proteomes" id="UP001301140"/>
    </source>
</evidence>
<evidence type="ECO:0000256" key="4">
    <source>
        <dbReference type="ARBA" id="ARBA00023136"/>
    </source>
</evidence>
<evidence type="ECO:0000259" key="7">
    <source>
        <dbReference type="Pfam" id="PF06305"/>
    </source>
</evidence>